<feature type="compositionally biased region" description="Polar residues" evidence="1">
    <location>
        <begin position="58"/>
        <end position="77"/>
    </location>
</feature>
<sequence>MANVKKILKWTSITLVLSAAATFGVVSYINSWEAKHEQASSKPKEEKVAKEEAKPVSQSKDFQMAPNNSSQTKTATETEIESRLHEMTHQKVIADERWGYIQMTPENIEAAIKLVQDSKDNLQHYDYYIQVLNKWKSGDFSNCVDVHNQIWEWQGGQLGKATRLATAQEEQDYINKKTAK</sequence>
<organism evidence="2 3">
    <name type="scientific">Bacillus yunxiaonensis</name>
    <dbReference type="NCBI Taxonomy" id="3127665"/>
    <lineage>
        <taxon>Bacteria</taxon>
        <taxon>Bacillati</taxon>
        <taxon>Bacillota</taxon>
        <taxon>Bacilli</taxon>
        <taxon>Bacillales</taxon>
        <taxon>Bacillaceae</taxon>
        <taxon>Bacillus</taxon>
    </lineage>
</organism>
<proteinExistence type="predicted"/>
<feature type="region of interest" description="Disordered" evidence="1">
    <location>
        <begin position="36"/>
        <end position="78"/>
    </location>
</feature>
<comment type="caution">
    <text evidence="2">The sequence shown here is derived from an EMBL/GenBank/DDBJ whole genome shotgun (WGS) entry which is preliminary data.</text>
</comment>
<evidence type="ECO:0000313" key="3">
    <source>
        <dbReference type="Proteomes" id="UP001367922"/>
    </source>
</evidence>
<dbReference type="InterPro" id="IPR046208">
    <property type="entry name" value="DUF6241"/>
</dbReference>
<evidence type="ECO:0000313" key="2">
    <source>
        <dbReference type="EMBL" id="MEI4831664.1"/>
    </source>
</evidence>
<dbReference type="RefSeq" id="WP_336483728.1">
    <property type="nucleotide sequence ID" value="NZ_JBAWSV010000007.1"/>
</dbReference>
<dbReference type="EMBL" id="JBAWSV010000007">
    <property type="protein sequence ID" value="MEI4831664.1"/>
    <property type="molecule type" value="Genomic_DNA"/>
</dbReference>
<evidence type="ECO:0000256" key="1">
    <source>
        <dbReference type="SAM" id="MobiDB-lite"/>
    </source>
</evidence>
<gene>
    <name evidence="2" type="ORF">WAX78_19750</name>
</gene>
<keyword evidence="3" id="KW-1185">Reference proteome</keyword>
<dbReference type="Proteomes" id="UP001367922">
    <property type="component" value="Unassembled WGS sequence"/>
</dbReference>
<accession>A0ABU8G0C1</accession>
<feature type="compositionally biased region" description="Basic and acidic residues" evidence="1">
    <location>
        <begin position="36"/>
        <end position="54"/>
    </location>
</feature>
<protein>
    <submittedName>
        <fullName evidence="2">DUF6241 domain-containing protein</fullName>
    </submittedName>
</protein>
<dbReference type="Pfam" id="PF19754">
    <property type="entry name" value="DUF6241"/>
    <property type="match status" value="1"/>
</dbReference>
<reference evidence="2 3" key="1">
    <citation type="submission" date="2024-01" db="EMBL/GenBank/DDBJ databases">
        <title>Seven novel Bacillus-like species.</title>
        <authorList>
            <person name="Liu G."/>
        </authorList>
    </citation>
    <scope>NUCLEOTIDE SEQUENCE [LARGE SCALE GENOMIC DNA]</scope>
    <source>
        <strain evidence="2 3">FJAT-53711</strain>
    </source>
</reference>
<name>A0ABU8G0C1_9BACI</name>